<reference evidence="2 3" key="1">
    <citation type="submission" date="2019-12" db="EMBL/GenBank/DDBJ databases">
        <title>Streptomyces sp. strain T44 isolated from rhizosphere soil of Broussonetia papyrifera.</title>
        <authorList>
            <person name="Mo P."/>
        </authorList>
    </citation>
    <scope>NUCLEOTIDE SEQUENCE [LARGE SCALE GENOMIC DNA]</scope>
    <source>
        <strain evidence="2 3">T44</strain>
    </source>
</reference>
<evidence type="ECO:0000313" key="3">
    <source>
        <dbReference type="Proteomes" id="UP000436138"/>
    </source>
</evidence>
<feature type="compositionally biased region" description="Basic and acidic residues" evidence="1">
    <location>
        <begin position="1"/>
        <end position="42"/>
    </location>
</feature>
<sequence length="60" mass="6732">MSTHGNKERDTRPDERTRERSAEERKVVAPTPRDVRAKAEGDKTEDDEKSDPPATGTRAP</sequence>
<organism evidence="2 3">
    <name type="scientific">Streptomyces broussonetiae</name>
    <dbReference type="NCBI Taxonomy" id="2686304"/>
    <lineage>
        <taxon>Bacteria</taxon>
        <taxon>Bacillati</taxon>
        <taxon>Actinomycetota</taxon>
        <taxon>Actinomycetes</taxon>
        <taxon>Kitasatosporales</taxon>
        <taxon>Streptomycetaceae</taxon>
        <taxon>Streptomyces</taxon>
    </lineage>
</organism>
<proteinExistence type="predicted"/>
<evidence type="ECO:0000256" key="1">
    <source>
        <dbReference type="SAM" id="MobiDB-lite"/>
    </source>
</evidence>
<keyword evidence="3" id="KW-1185">Reference proteome</keyword>
<dbReference type="AlphaFoldDB" id="A0A6I6NE32"/>
<evidence type="ECO:0000313" key="2">
    <source>
        <dbReference type="EMBL" id="QHA08300.1"/>
    </source>
</evidence>
<accession>A0A6I6NE32</accession>
<dbReference type="Proteomes" id="UP000436138">
    <property type="component" value="Chromosome"/>
</dbReference>
<dbReference type="RefSeq" id="WP_158927572.1">
    <property type="nucleotide sequence ID" value="NZ_CP047020.1"/>
</dbReference>
<name>A0A6I6NE32_9ACTN</name>
<feature type="region of interest" description="Disordered" evidence="1">
    <location>
        <begin position="1"/>
        <end position="60"/>
    </location>
</feature>
<dbReference type="KEGG" id="sbro:GQF42_38030"/>
<dbReference type="EMBL" id="CP047020">
    <property type="protein sequence ID" value="QHA08300.1"/>
    <property type="molecule type" value="Genomic_DNA"/>
</dbReference>
<gene>
    <name evidence="2" type="ORF">GQF42_38030</name>
</gene>
<protein>
    <submittedName>
        <fullName evidence="2">Uncharacterized protein</fullName>
    </submittedName>
</protein>